<dbReference type="PANTHER" id="PTHR23507:SF1">
    <property type="entry name" value="FI18259P1-RELATED"/>
    <property type="match status" value="1"/>
</dbReference>
<evidence type="ECO:0000256" key="1">
    <source>
        <dbReference type="ARBA" id="ARBA00004141"/>
    </source>
</evidence>
<dbReference type="Gene3D" id="1.20.1250.20">
    <property type="entry name" value="MFS general substrate transporter like domains"/>
    <property type="match status" value="1"/>
</dbReference>
<feature type="compositionally biased region" description="Basic residues" evidence="5">
    <location>
        <begin position="598"/>
        <end position="608"/>
    </location>
</feature>
<feature type="transmembrane region" description="Helical" evidence="6">
    <location>
        <begin position="344"/>
        <end position="363"/>
    </location>
</feature>
<dbReference type="AlphaFoldDB" id="A0A9J6FVA1"/>
<proteinExistence type="predicted"/>
<accession>A0A9J6FVA1</accession>
<evidence type="ECO:0008006" key="9">
    <source>
        <dbReference type="Google" id="ProtNLM"/>
    </source>
</evidence>
<protein>
    <recommendedName>
        <fullName evidence="9">Adenylate cyclase</fullName>
    </recommendedName>
</protein>
<dbReference type="Pfam" id="PF07690">
    <property type="entry name" value="MFS_1"/>
    <property type="match status" value="1"/>
</dbReference>
<keyword evidence="3 6" id="KW-1133">Transmembrane helix</keyword>
<evidence type="ECO:0000256" key="6">
    <source>
        <dbReference type="SAM" id="Phobius"/>
    </source>
</evidence>
<feature type="transmembrane region" description="Helical" evidence="6">
    <location>
        <begin position="176"/>
        <end position="202"/>
    </location>
</feature>
<evidence type="ECO:0000313" key="8">
    <source>
        <dbReference type="Proteomes" id="UP000821853"/>
    </source>
</evidence>
<evidence type="ECO:0000256" key="4">
    <source>
        <dbReference type="ARBA" id="ARBA00023136"/>
    </source>
</evidence>
<feature type="transmembrane region" description="Helical" evidence="6">
    <location>
        <begin position="375"/>
        <end position="394"/>
    </location>
</feature>
<dbReference type="Proteomes" id="UP000821853">
    <property type="component" value="Chromosome 2"/>
</dbReference>
<dbReference type="VEuPathDB" id="VectorBase:HLOH_045933"/>
<evidence type="ECO:0000256" key="5">
    <source>
        <dbReference type="SAM" id="MobiDB-lite"/>
    </source>
</evidence>
<gene>
    <name evidence="7" type="ORF">HPB48_008332</name>
</gene>
<dbReference type="SUPFAM" id="SSF103473">
    <property type="entry name" value="MFS general substrate transporter"/>
    <property type="match status" value="1"/>
</dbReference>
<reference evidence="7 8" key="1">
    <citation type="journal article" date="2020" name="Cell">
        <title>Large-Scale Comparative Analyses of Tick Genomes Elucidate Their Genetic Diversity and Vector Capacities.</title>
        <authorList>
            <consortium name="Tick Genome and Microbiome Consortium (TIGMIC)"/>
            <person name="Jia N."/>
            <person name="Wang J."/>
            <person name="Shi W."/>
            <person name="Du L."/>
            <person name="Sun Y."/>
            <person name="Zhan W."/>
            <person name="Jiang J.F."/>
            <person name="Wang Q."/>
            <person name="Zhang B."/>
            <person name="Ji P."/>
            <person name="Bell-Sakyi L."/>
            <person name="Cui X.M."/>
            <person name="Yuan T.T."/>
            <person name="Jiang B.G."/>
            <person name="Yang W.F."/>
            <person name="Lam T.T."/>
            <person name="Chang Q.C."/>
            <person name="Ding S.J."/>
            <person name="Wang X.J."/>
            <person name="Zhu J.G."/>
            <person name="Ruan X.D."/>
            <person name="Zhao L."/>
            <person name="Wei J.T."/>
            <person name="Ye R.Z."/>
            <person name="Que T.C."/>
            <person name="Du C.H."/>
            <person name="Zhou Y.H."/>
            <person name="Cheng J.X."/>
            <person name="Dai P.F."/>
            <person name="Guo W.B."/>
            <person name="Han X.H."/>
            <person name="Huang E.J."/>
            <person name="Li L.F."/>
            <person name="Wei W."/>
            <person name="Gao Y.C."/>
            <person name="Liu J.Z."/>
            <person name="Shao H.Z."/>
            <person name="Wang X."/>
            <person name="Wang C.C."/>
            <person name="Yang T.C."/>
            <person name="Huo Q.B."/>
            <person name="Li W."/>
            <person name="Chen H.Y."/>
            <person name="Chen S.E."/>
            <person name="Zhou L.G."/>
            <person name="Ni X.B."/>
            <person name="Tian J.H."/>
            <person name="Sheng Y."/>
            <person name="Liu T."/>
            <person name="Pan Y.S."/>
            <person name="Xia L.Y."/>
            <person name="Li J."/>
            <person name="Zhao F."/>
            <person name="Cao W.C."/>
        </authorList>
    </citation>
    <scope>NUCLEOTIDE SEQUENCE [LARGE SCALE GENOMIC DNA]</scope>
    <source>
        <strain evidence="7">HaeL-2018</strain>
    </source>
</reference>
<feature type="transmembrane region" description="Helical" evidence="6">
    <location>
        <begin position="214"/>
        <end position="241"/>
    </location>
</feature>
<feature type="transmembrane region" description="Helical" evidence="6">
    <location>
        <begin position="150"/>
        <end position="170"/>
    </location>
</feature>
<keyword evidence="8" id="KW-1185">Reference proteome</keyword>
<keyword evidence="2 6" id="KW-0812">Transmembrane</keyword>
<dbReference type="GO" id="GO:0022857">
    <property type="term" value="F:transmembrane transporter activity"/>
    <property type="evidence" value="ECO:0007669"/>
    <property type="project" value="InterPro"/>
</dbReference>
<dbReference type="OrthoDB" id="419734at2759"/>
<dbReference type="GO" id="GO:0016020">
    <property type="term" value="C:membrane"/>
    <property type="evidence" value="ECO:0007669"/>
    <property type="project" value="UniProtKB-SubCell"/>
</dbReference>
<dbReference type="InterPro" id="IPR011701">
    <property type="entry name" value="MFS"/>
</dbReference>
<comment type="caution">
    <text evidence="7">The sequence shown here is derived from an EMBL/GenBank/DDBJ whole genome shotgun (WGS) entry which is preliminary data.</text>
</comment>
<dbReference type="EMBL" id="JABSTR010000004">
    <property type="protein sequence ID" value="KAH9366248.1"/>
    <property type="molecule type" value="Genomic_DNA"/>
</dbReference>
<evidence type="ECO:0000313" key="7">
    <source>
        <dbReference type="EMBL" id="KAH9366248.1"/>
    </source>
</evidence>
<name>A0A9J6FVA1_HAELO</name>
<sequence>MASGDPWRCPRACFRRAYGAARTAYLSCNAFLLRLLGGTEEETVCGLGWRALYPWLVEQRMEALLFAFSAAAAMPSTALTRIFQEQACRRSLSYSEDVCKDLSKFDNQRYQVYVVSRRYLLLSEGVLTLLSAVVAILAGPVCDKHGQKTLLGLAIAGSAATSLVRAFLALGSSPMLTYVAAVIPMGITGGHVLVLACCYFAVTKNTNARLFRTIRFFLLDIAALIGSAVGWLFGLLLYSILGRHVSLWVALGAQCSLLAVLWASPVMSDSSVSTTAKKAEQLRALVSVANAREAAKIFGGHRELKKTLQLLFAIQALLATMNYGPDEILYPFTRLAYGWSYSHFFLVSAVCSLAVGVAGVFAVGCMRVVGVTDVTFLNVGAAFGCVRNLLIGLARVSVVFYLSYVPAVPQGLGPVGIKSYFSKLVPSDETGKFMALVTACESVFTVLSRVMLSFTFDVTATAFDGLAFILCALLVIPIGLCSGCVLNARSIYGAWLNVSCPSLLSLRREVKVFHLNETTDDGCPGICVRRRIRRLRLAARRRLSTNERMSLLAAELPEEVPLAPLRMVSGFQRPGHNCGASRNPTQRKSRASSTQSRCSRRPRHRPRGHPCSSTRYPIPGYSALPTRRGKKNIVFCCMRIARIYIK</sequence>
<organism evidence="7 8">
    <name type="scientific">Haemaphysalis longicornis</name>
    <name type="common">Bush tick</name>
    <dbReference type="NCBI Taxonomy" id="44386"/>
    <lineage>
        <taxon>Eukaryota</taxon>
        <taxon>Metazoa</taxon>
        <taxon>Ecdysozoa</taxon>
        <taxon>Arthropoda</taxon>
        <taxon>Chelicerata</taxon>
        <taxon>Arachnida</taxon>
        <taxon>Acari</taxon>
        <taxon>Parasitiformes</taxon>
        <taxon>Ixodida</taxon>
        <taxon>Ixodoidea</taxon>
        <taxon>Ixodidae</taxon>
        <taxon>Haemaphysalinae</taxon>
        <taxon>Haemaphysalis</taxon>
    </lineage>
</organism>
<feature type="transmembrane region" description="Helical" evidence="6">
    <location>
        <begin position="466"/>
        <end position="486"/>
    </location>
</feature>
<dbReference type="InterPro" id="IPR036259">
    <property type="entry name" value="MFS_trans_sf"/>
</dbReference>
<feature type="region of interest" description="Disordered" evidence="5">
    <location>
        <begin position="576"/>
        <end position="623"/>
    </location>
</feature>
<feature type="transmembrane region" description="Helical" evidence="6">
    <location>
        <begin position="247"/>
        <end position="268"/>
    </location>
</feature>
<dbReference type="PANTHER" id="PTHR23507">
    <property type="entry name" value="ZGC:174356"/>
    <property type="match status" value="1"/>
</dbReference>
<keyword evidence="4 6" id="KW-0472">Membrane</keyword>
<evidence type="ECO:0000256" key="2">
    <source>
        <dbReference type="ARBA" id="ARBA00022692"/>
    </source>
</evidence>
<evidence type="ECO:0000256" key="3">
    <source>
        <dbReference type="ARBA" id="ARBA00022989"/>
    </source>
</evidence>
<feature type="transmembrane region" description="Helical" evidence="6">
    <location>
        <begin position="119"/>
        <end position="138"/>
    </location>
</feature>
<comment type="subcellular location">
    <subcellularLocation>
        <location evidence="1">Membrane</location>
        <topology evidence="1">Multi-pass membrane protein</topology>
    </subcellularLocation>
</comment>